<evidence type="ECO:0000256" key="5">
    <source>
        <dbReference type="ARBA" id="ARBA00022475"/>
    </source>
</evidence>
<keyword evidence="7" id="KW-1005">Bacterial flagellum biogenesis</keyword>
<evidence type="ECO:0000256" key="1">
    <source>
        <dbReference type="ARBA" id="ARBA00004413"/>
    </source>
</evidence>
<dbReference type="Gene3D" id="1.20.120.1380">
    <property type="entry name" value="Flagellar FlhF biosynthesis protein, N domain"/>
    <property type="match status" value="1"/>
</dbReference>
<dbReference type="PANTHER" id="PTHR43134">
    <property type="entry name" value="SIGNAL RECOGNITION PARTICLE RECEPTOR SUBUNIT ALPHA"/>
    <property type="match status" value="1"/>
</dbReference>
<evidence type="ECO:0000256" key="2">
    <source>
        <dbReference type="ARBA" id="ARBA00008531"/>
    </source>
</evidence>
<dbReference type="EMBL" id="AP027079">
    <property type="protein sequence ID" value="BDU68551.1"/>
    <property type="molecule type" value="Genomic_DNA"/>
</dbReference>
<feature type="compositionally biased region" description="Pro residues" evidence="14">
    <location>
        <begin position="88"/>
        <end position="98"/>
    </location>
</feature>
<evidence type="ECO:0000259" key="16">
    <source>
        <dbReference type="SMART" id="SM00962"/>
    </source>
</evidence>
<comment type="similarity">
    <text evidence="2">Belongs to the GTP-binding SRP family.</text>
</comment>
<keyword evidence="17" id="KW-0282">Flagellum</keyword>
<evidence type="ECO:0000259" key="15">
    <source>
        <dbReference type="SMART" id="SM00382"/>
    </source>
</evidence>
<evidence type="ECO:0000256" key="6">
    <source>
        <dbReference type="ARBA" id="ARBA00022741"/>
    </source>
</evidence>
<sequence>MRVKTFEAGSMQDALDIVKKEMGEEAFILSTRTRRRASALGLGEEAVIEVTAAVDEAQPGAKLATPPLAAGSPASLTYGLRPSLEPAPSRPPARPSAQPPAQSTARPPVAPPAPPMDLQPLRRELLEIKGAVAALKDNDQRNASILKELDQMKALLSRIQRQGMPPAQLHLPPSLLELYGDLVANDVEPLVALRLCEYAQRALVDQDGDSAAGAVDAERARLFLRRVIADFIPVAPPIQLDPGKMRVAALVGPTGVGKTTTLAKLAAYAQLHLKQKVALLTLDTYRMAAVDQLQQYAQILQVPLHVALTVEDLRSALRFYQDRALVLIDTPGHSPKDTETLGQLRGLLDELPEVETHLVMSATTKPRDLAEIAARYEPLHPTRLLFTKLDETSTYGPILSTLVRVKRPLSYLGTGQEVPEALELATSRRVADLILPATVKEAE</sequence>
<feature type="domain" description="SRP54-type proteins GTP-binding" evidence="16">
    <location>
        <begin position="245"/>
        <end position="436"/>
    </location>
</feature>
<evidence type="ECO:0000256" key="13">
    <source>
        <dbReference type="NCBIfam" id="TIGR03499"/>
    </source>
</evidence>
<accession>A0ABN6UV19</accession>
<dbReference type="CDD" id="cd17873">
    <property type="entry name" value="FlhF"/>
    <property type="match status" value="1"/>
</dbReference>
<evidence type="ECO:0000256" key="7">
    <source>
        <dbReference type="ARBA" id="ARBA00022795"/>
    </source>
</evidence>
<evidence type="ECO:0000256" key="10">
    <source>
        <dbReference type="ARBA" id="ARBA00023136"/>
    </source>
</evidence>
<evidence type="ECO:0000313" key="18">
    <source>
        <dbReference type="Proteomes" id="UP001242010"/>
    </source>
</evidence>
<dbReference type="SMART" id="SM00382">
    <property type="entry name" value="AAA"/>
    <property type="match status" value="1"/>
</dbReference>
<dbReference type="InterPro" id="IPR000897">
    <property type="entry name" value="SRP54_GTPase_dom"/>
</dbReference>
<dbReference type="SUPFAM" id="SSF52540">
    <property type="entry name" value="P-loop containing nucleoside triphosphate hydrolases"/>
    <property type="match status" value="1"/>
</dbReference>
<dbReference type="InterPro" id="IPR047040">
    <property type="entry name" value="FlhF__GTPase_dom"/>
</dbReference>
<keyword evidence="10" id="KW-0472">Membrane</keyword>
<evidence type="ECO:0000256" key="11">
    <source>
        <dbReference type="ARBA" id="ARBA00023225"/>
    </source>
</evidence>
<keyword evidence="9" id="KW-0342">GTP-binding</keyword>
<evidence type="ECO:0000256" key="8">
    <source>
        <dbReference type="ARBA" id="ARBA00022927"/>
    </source>
</evidence>
<dbReference type="SMART" id="SM00962">
    <property type="entry name" value="SRP54"/>
    <property type="match status" value="1"/>
</dbReference>
<gene>
    <name evidence="17" type="primary">flhF</name>
    <name evidence="17" type="ORF">GETHOR_06520</name>
</gene>
<evidence type="ECO:0000256" key="12">
    <source>
        <dbReference type="ARBA" id="ARBA00025337"/>
    </source>
</evidence>
<evidence type="ECO:0000256" key="9">
    <source>
        <dbReference type="ARBA" id="ARBA00023134"/>
    </source>
</evidence>
<keyword evidence="11" id="KW-1006">Bacterial flagellum protein export</keyword>
<keyword evidence="6" id="KW-0547">Nucleotide-binding</keyword>
<dbReference type="NCBIfam" id="TIGR03499">
    <property type="entry name" value="FlhF"/>
    <property type="match status" value="1"/>
</dbReference>
<evidence type="ECO:0000313" key="17">
    <source>
        <dbReference type="EMBL" id="BDU68551.1"/>
    </source>
</evidence>
<evidence type="ECO:0000256" key="14">
    <source>
        <dbReference type="SAM" id="MobiDB-lite"/>
    </source>
</evidence>
<dbReference type="InterPro" id="IPR003593">
    <property type="entry name" value="AAA+_ATPase"/>
</dbReference>
<dbReference type="Gene3D" id="3.40.50.300">
    <property type="entry name" value="P-loop containing nucleotide triphosphate hydrolases"/>
    <property type="match status" value="1"/>
</dbReference>
<organism evidence="17 18">
    <name type="scientific">Geothrix oryzae</name>
    <dbReference type="NCBI Taxonomy" id="2927975"/>
    <lineage>
        <taxon>Bacteria</taxon>
        <taxon>Pseudomonadati</taxon>
        <taxon>Acidobacteriota</taxon>
        <taxon>Holophagae</taxon>
        <taxon>Holophagales</taxon>
        <taxon>Holophagaceae</taxon>
        <taxon>Geothrix</taxon>
    </lineage>
</organism>
<evidence type="ECO:0000256" key="4">
    <source>
        <dbReference type="ARBA" id="ARBA00022448"/>
    </source>
</evidence>
<feature type="compositionally biased region" description="Pro residues" evidence="14">
    <location>
        <begin position="108"/>
        <end position="117"/>
    </location>
</feature>
<reference evidence="18" key="1">
    <citation type="journal article" date="2023" name="Int. J. Syst. Evol. Microbiol.">
        <title>Mesoterricola silvestris gen. nov., sp. nov., Mesoterricola sediminis sp. nov., Geothrix oryzae sp. nov., Geothrix edaphica sp. nov., Geothrix rubra sp. nov., and Geothrix limicola sp. nov., six novel members of Acidobacteriota isolated from soils.</title>
        <authorList>
            <person name="Itoh H."/>
            <person name="Sugisawa Y."/>
            <person name="Mise K."/>
            <person name="Xu Z."/>
            <person name="Kuniyasu M."/>
            <person name="Ushijima N."/>
            <person name="Kawano K."/>
            <person name="Kobayashi E."/>
            <person name="Shiratori Y."/>
            <person name="Masuda Y."/>
            <person name="Senoo K."/>
        </authorList>
    </citation>
    <scope>NUCLEOTIDE SEQUENCE [LARGE SCALE GENOMIC DNA]</scope>
    <source>
        <strain evidence="18">Red222</strain>
    </source>
</reference>
<feature type="domain" description="AAA+ ATPase" evidence="15">
    <location>
        <begin position="244"/>
        <end position="390"/>
    </location>
</feature>
<proteinExistence type="inferred from homology"/>
<dbReference type="InterPro" id="IPR020006">
    <property type="entry name" value="FlhF"/>
</dbReference>
<dbReference type="InterPro" id="IPR027417">
    <property type="entry name" value="P-loop_NTPase"/>
</dbReference>
<dbReference type="PANTHER" id="PTHR43134:SF3">
    <property type="entry name" value="FLAGELLAR BIOSYNTHESIS PROTEIN FLHF"/>
    <property type="match status" value="1"/>
</dbReference>
<dbReference type="Pfam" id="PF00448">
    <property type="entry name" value="SRP54"/>
    <property type="match status" value="1"/>
</dbReference>
<feature type="region of interest" description="Disordered" evidence="14">
    <location>
        <begin position="62"/>
        <end position="117"/>
    </location>
</feature>
<dbReference type="RefSeq" id="WP_286355187.1">
    <property type="nucleotide sequence ID" value="NZ_AP027079.1"/>
</dbReference>
<keyword evidence="17" id="KW-0969">Cilium</keyword>
<evidence type="ECO:0000256" key="3">
    <source>
        <dbReference type="ARBA" id="ARBA00014919"/>
    </source>
</evidence>
<keyword evidence="8" id="KW-0653">Protein transport</keyword>
<keyword evidence="17" id="KW-0966">Cell projection</keyword>
<protein>
    <recommendedName>
        <fullName evidence="3 13">Flagellar biosynthesis protein FlhF</fullName>
    </recommendedName>
</protein>
<name>A0ABN6UV19_9BACT</name>
<comment type="subcellular location">
    <subcellularLocation>
        <location evidence="1">Cell membrane</location>
        <topology evidence="1">Peripheral membrane protein</topology>
        <orientation evidence="1">Cytoplasmic side</orientation>
    </subcellularLocation>
</comment>
<comment type="function">
    <text evidence="12">Necessary for flagellar biosynthesis. May be involved in translocation of the flagellum.</text>
</comment>
<keyword evidence="4" id="KW-0813">Transport</keyword>
<keyword evidence="5" id="KW-1003">Cell membrane</keyword>
<keyword evidence="18" id="KW-1185">Reference proteome</keyword>
<dbReference type="Proteomes" id="UP001242010">
    <property type="component" value="Chromosome"/>
</dbReference>